<evidence type="ECO:0000313" key="7">
    <source>
        <dbReference type="EMBL" id="VAW43872.1"/>
    </source>
</evidence>
<organism evidence="7">
    <name type="scientific">hydrothermal vent metagenome</name>
    <dbReference type="NCBI Taxonomy" id="652676"/>
    <lineage>
        <taxon>unclassified sequences</taxon>
        <taxon>metagenomes</taxon>
        <taxon>ecological metagenomes</taxon>
    </lineage>
</organism>
<feature type="transmembrane region" description="Helical" evidence="5">
    <location>
        <begin position="37"/>
        <end position="62"/>
    </location>
</feature>
<sequence>MLKLFIFIIIIVLLVLGIVLGVLNPNQVNLDLFLIKTTLPLGLALAITLVIGALLGSAASSFKISQLKWLLRKQVKANKKQLNEIIQLKKESTARSKELVNIEKTG</sequence>
<keyword evidence="3 5" id="KW-1133">Transmembrane helix</keyword>
<keyword evidence="2 5" id="KW-0812">Transmembrane</keyword>
<evidence type="ECO:0000256" key="1">
    <source>
        <dbReference type="ARBA" id="ARBA00022475"/>
    </source>
</evidence>
<proteinExistence type="predicted"/>
<accession>A0A3B0VXK7</accession>
<evidence type="ECO:0000256" key="5">
    <source>
        <dbReference type="SAM" id="Phobius"/>
    </source>
</evidence>
<dbReference type="AlphaFoldDB" id="A0A3B0VXK7"/>
<dbReference type="EMBL" id="UOFB01000003">
    <property type="protein sequence ID" value="VAW43872.1"/>
    <property type="molecule type" value="Genomic_DNA"/>
</dbReference>
<protein>
    <recommendedName>
        <fullName evidence="6">Lipopolysaccharide assembly protein A domain-containing protein</fullName>
    </recommendedName>
</protein>
<dbReference type="Pfam" id="PF06305">
    <property type="entry name" value="LapA_dom"/>
    <property type="match status" value="1"/>
</dbReference>
<evidence type="ECO:0000256" key="2">
    <source>
        <dbReference type="ARBA" id="ARBA00022692"/>
    </source>
</evidence>
<keyword evidence="4 5" id="KW-0472">Membrane</keyword>
<gene>
    <name evidence="7" type="ORF">MNBD_GAMMA04-1805</name>
</gene>
<dbReference type="InterPro" id="IPR010445">
    <property type="entry name" value="LapA_dom"/>
</dbReference>
<evidence type="ECO:0000259" key="6">
    <source>
        <dbReference type="Pfam" id="PF06305"/>
    </source>
</evidence>
<reference evidence="7" key="1">
    <citation type="submission" date="2018-06" db="EMBL/GenBank/DDBJ databases">
        <authorList>
            <person name="Zhirakovskaya E."/>
        </authorList>
    </citation>
    <scope>NUCLEOTIDE SEQUENCE</scope>
</reference>
<evidence type="ECO:0000256" key="4">
    <source>
        <dbReference type="ARBA" id="ARBA00023136"/>
    </source>
</evidence>
<dbReference type="GO" id="GO:0005886">
    <property type="term" value="C:plasma membrane"/>
    <property type="evidence" value="ECO:0007669"/>
    <property type="project" value="InterPro"/>
</dbReference>
<name>A0A3B0VXK7_9ZZZZ</name>
<feature type="domain" description="Lipopolysaccharide assembly protein A" evidence="6">
    <location>
        <begin position="24"/>
        <end position="84"/>
    </location>
</feature>
<keyword evidence="1" id="KW-1003">Cell membrane</keyword>
<evidence type="ECO:0000256" key="3">
    <source>
        <dbReference type="ARBA" id="ARBA00022989"/>
    </source>
</evidence>